<dbReference type="Proteomes" id="UP000297053">
    <property type="component" value="Chromosome"/>
</dbReference>
<dbReference type="EMBL" id="CP039375">
    <property type="protein sequence ID" value="QCD65792.1"/>
    <property type="molecule type" value="Genomic_DNA"/>
</dbReference>
<evidence type="ECO:0000256" key="1">
    <source>
        <dbReference type="SAM" id="MobiDB-lite"/>
    </source>
</evidence>
<evidence type="ECO:0000313" key="4">
    <source>
        <dbReference type="Proteomes" id="UP000297053"/>
    </source>
</evidence>
<dbReference type="GeneID" id="42179103"/>
<evidence type="ECO:0000313" key="3">
    <source>
        <dbReference type="EMBL" id="QCD65792.1"/>
    </source>
</evidence>
<organism evidence="3 4">
    <name type="scientific">Halomicrobium mukohataei</name>
    <dbReference type="NCBI Taxonomy" id="57705"/>
    <lineage>
        <taxon>Archaea</taxon>
        <taxon>Methanobacteriati</taxon>
        <taxon>Methanobacteriota</taxon>
        <taxon>Stenosarchaea group</taxon>
        <taxon>Halobacteria</taxon>
        <taxon>Halobacteriales</taxon>
        <taxon>Haloarculaceae</taxon>
        <taxon>Halomicrobium</taxon>
    </lineage>
</organism>
<feature type="compositionally biased region" description="Basic and acidic residues" evidence="1">
    <location>
        <begin position="11"/>
        <end position="23"/>
    </location>
</feature>
<dbReference type="GO" id="GO:0005737">
    <property type="term" value="C:cytoplasm"/>
    <property type="evidence" value="ECO:0007669"/>
    <property type="project" value="TreeGrafter"/>
</dbReference>
<dbReference type="InterPro" id="IPR039768">
    <property type="entry name" value="Nmd3"/>
</dbReference>
<dbReference type="PANTHER" id="PTHR12746">
    <property type="entry name" value="NONSENSE-MEDIATED MRNA DECAY PROTEIN 3"/>
    <property type="match status" value="1"/>
</dbReference>
<dbReference type="Pfam" id="PF04981">
    <property type="entry name" value="NMD3"/>
    <property type="match status" value="1"/>
</dbReference>
<name>A0A4D6KEM7_9EURY</name>
<dbReference type="AlphaFoldDB" id="A0A4D6KEM7"/>
<sequence length="371" mass="40673">MSRSGAFCPRCGDEIPDHERERPSVAGQHDPDSVLCDGCYFEEFDLVDAPDRIEVRVCAQCGAVHRGNRWVDVGAEDYTDIAVDEVSEALGVHVDAQSVAWQVAPEQVDKNTIRMHAEFSGVIRETPVTEDVVVPVKISRQTCTRCGKIAGGSYASTVQVRADERTPTDDEADRAKEIAHEVVDEMEATGDRDAFVTEISEPEEGVNIKVSTNKIGMKVARQITTELGGTFTDNETLVTEDSDGNEVYRVTYAIRLPRYRPGEVIDPADGDGPVLVRSVQGNLKGTRLATGDPFEASFEDENAPDARRLGSDADAERTTLVAVEDERAVQVLDPETYEAKTIPRPDYLDTDADEVAVLKHREGLHVVPDES</sequence>
<evidence type="ECO:0000259" key="2">
    <source>
        <dbReference type="Pfam" id="PF04981"/>
    </source>
</evidence>
<dbReference type="InterPro" id="IPR007064">
    <property type="entry name" value="Nmd3_N"/>
</dbReference>
<reference evidence="3 4" key="2">
    <citation type="submission" date="2019-04" db="EMBL/GenBank/DDBJ databases">
        <authorList>
            <person name="Yang S."/>
            <person name="Wei W."/>
        </authorList>
    </citation>
    <scope>NUCLEOTIDE SEQUENCE [LARGE SCALE GENOMIC DNA]</scope>
    <source>
        <strain evidence="4">ZP60</strain>
    </source>
</reference>
<accession>A0A4D6KEM7</accession>
<gene>
    <name evidence="3" type="ORF">E5139_09165</name>
</gene>
<feature type="domain" description="Nmd3 N-terminal" evidence="2">
    <location>
        <begin position="8"/>
        <end position="256"/>
    </location>
</feature>
<feature type="region of interest" description="Disordered" evidence="1">
    <location>
        <begin position="1"/>
        <end position="29"/>
    </location>
</feature>
<dbReference type="KEGG" id="halz:E5139_09165"/>
<dbReference type="RefSeq" id="WP_015762170.1">
    <property type="nucleotide sequence ID" value="NZ_CP039375.1"/>
</dbReference>
<proteinExistence type="predicted"/>
<protein>
    <recommendedName>
        <fullName evidence="2">Nmd3 N-terminal domain-containing protein</fullName>
    </recommendedName>
</protein>
<dbReference type="PANTHER" id="PTHR12746:SF2">
    <property type="entry name" value="60S RIBOSOMAL EXPORT PROTEIN NMD3"/>
    <property type="match status" value="1"/>
</dbReference>
<reference evidence="3 4" key="1">
    <citation type="submission" date="2019-04" db="EMBL/GenBank/DDBJ databases">
        <title>Complete genome sequence of Arthrobacter sp. ZXY-2 associated with effective atrazine degradation and salt adaptation.</title>
        <authorList>
            <person name="Zhao X."/>
        </authorList>
    </citation>
    <scope>NUCLEOTIDE SEQUENCE [LARGE SCALE GENOMIC DNA]</scope>
    <source>
        <strain evidence="4">ZP60</strain>
    </source>
</reference>
<dbReference type="GO" id="GO:0043023">
    <property type="term" value="F:ribosomal large subunit binding"/>
    <property type="evidence" value="ECO:0007669"/>
    <property type="project" value="InterPro"/>
</dbReference>
<dbReference type="OMA" id="CHMCGSY"/>